<dbReference type="KEGG" id="lse:F1C12_18205"/>
<dbReference type="Gene3D" id="3.30.950.30">
    <property type="entry name" value="Schlafen, AAA domain"/>
    <property type="match status" value="1"/>
</dbReference>
<accession>A0A7G6YEE1</accession>
<keyword evidence="2" id="KW-0547">Nucleotide-binding</keyword>
<dbReference type="Proteomes" id="UP000515511">
    <property type="component" value="Chromosome"/>
</dbReference>
<protein>
    <submittedName>
        <fullName evidence="2">ATP-binding protein</fullName>
    </submittedName>
</protein>
<dbReference type="Pfam" id="PF04326">
    <property type="entry name" value="SLFN_AlbA_2"/>
    <property type="match status" value="1"/>
</dbReference>
<evidence type="ECO:0000313" key="2">
    <source>
        <dbReference type="EMBL" id="QNE36856.1"/>
    </source>
</evidence>
<evidence type="ECO:0000259" key="1">
    <source>
        <dbReference type="Pfam" id="PF04326"/>
    </source>
</evidence>
<dbReference type="RefSeq" id="WP_185276283.1">
    <property type="nucleotide sequence ID" value="NZ_CP043641.1"/>
</dbReference>
<dbReference type="InterPro" id="IPR007421">
    <property type="entry name" value="Schlafen_AlbA_2_dom"/>
</dbReference>
<name>A0A7G6YEE1_9MICO</name>
<sequence length="516" mass="56566">MTSPVVVDGRLTREKLDELLALGAEHPELDFKATLDLNQPAHRLGLVKDLIAMANAGSGGYVIIGADEHGAPASAHSVVDPKRFDSADLGQLVAKYVVTAPVVTSQVHEVDGRALVLVHVAPPTSGLPVLISTAGEYAVEKGMKTVLVEGVLYVRDGTRTVTATDAHWHRILSRYREGIVADTRGNIDVLVAKVVAGLGDVNAGARLAPLALEMEDGTFSEAVQPYFDRDDGLKELRRFLRSMRDAAGPNNDDSIVQSLALDKLCIVAIQAVMAESRREFQLTMDLFYDLYMKSIGTSDPDSTIPKQSQYGLEILLRLLVVGASLVDEEAWWAVESLVNRPVSDYYIIWLRHALVHASRAGLLSGGRREDSLVLVRARALALANPTLMPTLEGRALIGDDDELPDNDALLNALCQFDFLWCTVTVATHPDKDDGPLFYPSCAALKRERTAPIMDRLVKSESVRRAILPGTPASVWKEALLRVNAVAVTQSRTLHYITWWQTYGFDDYVEEHLRDSV</sequence>
<dbReference type="InterPro" id="IPR038461">
    <property type="entry name" value="Schlafen_AlbA_2_dom_sf"/>
</dbReference>
<reference evidence="3" key="1">
    <citation type="submission" date="2019-09" db="EMBL/GenBank/DDBJ databases">
        <title>Antimicrobial potential of Antarctic Bacteria.</title>
        <authorList>
            <person name="Benaud N."/>
            <person name="Edwards R.J."/>
            <person name="Ferrari B.C."/>
        </authorList>
    </citation>
    <scope>NUCLEOTIDE SEQUENCE [LARGE SCALE GENOMIC DNA]</scope>
    <source>
        <strain evidence="3">INR9</strain>
    </source>
</reference>
<organism evidence="2 3">
    <name type="scientific">Leifsonia shinshuensis</name>
    <dbReference type="NCBI Taxonomy" id="150026"/>
    <lineage>
        <taxon>Bacteria</taxon>
        <taxon>Bacillati</taxon>
        <taxon>Actinomycetota</taxon>
        <taxon>Actinomycetes</taxon>
        <taxon>Micrococcales</taxon>
        <taxon>Microbacteriaceae</taxon>
        <taxon>Leifsonia</taxon>
    </lineage>
</organism>
<evidence type="ECO:0000313" key="3">
    <source>
        <dbReference type="Proteomes" id="UP000515511"/>
    </source>
</evidence>
<dbReference type="GO" id="GO:0005524">
    <property type="term" value="F:ATP binding"/>
    <property type="evidence" value="ECO:0007669"/>
    <property type="project" value="UniProtKB-KW"/>
</dbReference>
<gene>
    <name evidence="2" type="ORF">F1C12_18205</name>
</gene>
<keyword evidence="2" id="KW-0067">ATP-binding</keyword>
<dbReference type="EMBL" id="CP043641">
    <property type="protein sequence ID" value="QNE36856.1"/>
    <property type="molecule type" value="Genomic_DNA"/>
</dbReference>
<proteinExistence type="predicted"/>
<feature type="domain" description="Schlafen AlbA-2" evidence="1">
    <location>
        <begin position="25"/>
        <end position="161"/>
    </location>
</feature>
<dbReference type="AlphaFoldDB" id="A0A7G6YEE1"/>